<dbReference type="Proteomes" id="UP001501170">
    <property type="component" value="Unassembled WGS sequence"/>
</dbReference>
<evidence type="ECO:0000313" key="2">
    <source>
        <dbReference type="Proteomes" id="UP001501170"/>
    </source>
</evidence>
<dbReference type="EMBL" id="BAAARB010000002">
    <property type="protein sequence ID" value="GAA2368447.1"/>
    <property type="molecule type" value="Genomic_DNA"/>
</dbReference>
<comment type="caution">
    <text evidence="1">The sequence shown here is derived from an EMBL/GenBank/DDBJ whole genome shotgun (WGS) entry which is preliminary data.</text>
</comment>
<organism evidence="1 2">
    <name type="scientific">Gordonia cholesterolivorans</name>
    <dbReference type="NCBI Taxonomy" id="559625"/>
    <lineage>
        <taxon>Bacteria</taxon>
        <taxon>Bacillati</taxon>
        <taxon>Actinomycetota</taxon>
        <taxon>Actinomycetes</taxon>
        <taxon>Mycobacteriales</taxon>
        <taxon>Gordoniaceae</taxon>
        <taxon>Gordonia</taxon>
    </lineage>
</organism>
<proteinExistence type="predicted"/>
<protein>
    <submittedName>
        <fullName evidence="1">Uncharacterized protein</fullName>
    </submittedName>
</protein>
<sequence length="122" mass="13086">MPMCLAIWTTGSPPTKPLLMPNPCNMRSPGRKPLAYRARAPSSLQIVMSDSVRPTYDGLPVVPDDAWIGTISDIGAATCEPSGGCSARLSRSSCFSVKGRSARWSSVVTRSMFTECSANFAR</sequence>
<reference evidence="1 2" key="1">
    <citation type="journal article" date="2019" name="Int. J. Syst. Evol. Microbiol.">
        <title>The Global Catalogue of Microorganisms (GCM) 10K type strain sequencing project: providing services to taxonomists for standard genome sequencing and annotation.</title>
        <authorList>
            <consortium name="The Broad Institute Genomics Platform"/>
            <consortium name="The Broad Institute Genome Sequencing Center for Infectious Disease"/>
            <person name="Wu L."/>
            <person name="Ma J."/>
        </authorList>
    </citation>
    <scope>NUCLEOTIDE SEQUENCE [LARGE SCALE GENOMIC DNA]</scope>
    <source>
        <strain evidence="1 2">JCM 16227</strain>
    </source>
</reference>
<name>A0ABN3H3G8_9ACTN</name>
<keyword evidence="2" id="KW-1185">Reference proteome</keyword>
<evidence type="ECO:0000313" key="1">
    <source>
        <dbReference type="EMBL" id="GAA2368447.1"/>
    </source>
</evidence>
<accession>A0ABN3H3G8</accession>
<gene>
    <name evidence="1" type="ORF">GCM10009855_04670</name>
</gene>